<evidence type="ECO:0000313" key="2">
    <source>
        <dbReference type="Proteomes" id="UP000664859"/>
    </source>
</evidence>
<gene>
    <name evidence="1" type="ORF">JKP88DRAFT_223615</name>
</gene>
<dbReference type="OrthoDB" id="200232at2759"/>
<proteinExistence type="predicted"/>
<reference evidence="1" key="1">
    <citation type="submission" date="2021-02" db="EMBL/GenBank/DDBJ databases">
        <title>First Annotated Genome of the Yellow-green Alga Tribonema minus.</title>
        <authorList>
            <person name="Mahan K.M."/>
        </authorList>
    </citation>
    <scope>NUCLEOTIDE SEQUENCE</scope>
    <source>
        <strain evidence="1">UTEX B ZZ1240</strain>
    </source>
</reference>
<dbReference type="AlphaFoldDB" id="A0A835YRX8"/>
<organism evidence="1 2">
    <name type="scientific">Tribonema minus</name>
    <dbReference type="NCBI Taxonomy" id="303371"/>
    <lineage>
        <taxon>Eukaryota</taxon>
        <taxon>Sar</taxon>
        <taxon>Stramenopiles</taxon>
        <taxon>Ochrophyta</taxon>
        <taxon>PX clade</taxon>
        <taxon>Xanthophyceae</taxon>
        <taxon>Tribonematales</taxon>
        <taxon>Tribonemataceae</taxon>
        <taxon>Tribonema</taxon>
    </lineage>
</organism>
<comment type="caution">
    <text evidence="1">The sequence shown here is derived from an EMBL/GenBank/DDBJ whole genome shotgun (WGS) entry which is preliminary data.</text>
</comment>
<keyword evidence="2" id="KW-1185">Reference proteome</keyword>
<protein>
    <submittedName>
        <fullName evidence="1">Uncharacterized protein</fullName>
    </submittedName>
</protein>
<evidence type="ECO:0000313" key="1">
    <source>
        <dbReference type="EMBL" id="KAG5180014.1"/>
    </source>
</evidence>
<accession>A0A835YRX8</accession>
<dbReference type="Proteomes" id="UP000664859">
    <property type="component" value="Unassembled WGS sequence"/>
</dbReference>
<name>A0A835YRX8_9STRA</name>
<dbReference type="EMBL" id="JAFCMP010000423">
    <property type="protein sequence ID" value="KAG5180014.1"/>
    <property type="molecule type" value="Genomic_DNA"/>
</dbReference>
<sequence>MCTHGRRRYHCTQCGGAGICTHRRRRARCKECDGTELCRHKRRRSQCKECKPALTTECVHGRKQRCQLCGGKPIKGAVSGGAEQQHYVAAAAAEVGDNPAAGVAMTMRADAPSYQERTVAV</sequence>